<proteinExistence type="predicted"/>
<dbReference type="SUPFAM" id="SSF56003">
    <property type="entry name" value="Molybdenum cofactor-binding domain"/>
    <property type="match status" value="1"/>
</dbReference>
<dbReference type="Pfam" id="PF01315">
    <property type="entry name" value="Ald_Xan_dh_C"/>
    <property type="match status" value="1"/>
</dbReference>
<dbReference type="PANTHER" id="PTHR11908">
    <property type="entry name" value="XANTHINE DEHYDROGENASE"/>
    <property type="match status" value="1"/>
</dbReference>
<dbReference type="GO" id="GO:0016491">
    <property type="term" value="F:oxidoreductase activity"/>
    <property type="evidence" value="ECO:0007669"/>
    <property type="project" value="InterPro"/>
</dbReference>
<dbReference type="InterPro" id="IPR016208">
    <property type="entry name" value="Ald_Oxase/xanthine_DH-like"/>
</dbReference>
<evidence type="ECO:0000259" key="2">
    <source>
        <dbReference type="PROSITE" id="PS51387"/>
    </source>
</evidence>
<dbReference type="PROSITE" id="PS51387">
    <property type="entry name" value="FAD_PCMH"/>
    <property type="match status" value="1"/>
</dbReference>
<reference evidence="4" key="2">
    <citation type="journal article" date="1999" name="Proc. Natl. Acad. Sci. U.S.A.">
        <title>Crystal structure and mechanism of CO dehydrogenase, a molybdo iron-sulfur flavoprotein containing S-selanylcysteine.</title>
        <authorList>
            <person name="Dobbek H."/>
            <person name="Gremer L."/>
            <person name="Meyer O."/>
            <person name="Huber R."/>
        </authorList>
    </citation>
    <scope>NUCLEOTIDE SEQUENCE</scope>
</reference>
<organism evidence="3 4">
    <name type="scientific">Derxia gummosa DSM 723</name>
    <dbReference type="NCBI Taxonomy" id="1121388"/>
    <lineage>
        <taxon>Bacteria</taxon>
        <taxon>Pseudomonadati</taxon>
        <taxon>Pseudomonadota</taxon>
        <taxon>Betaproteobacteria</taxon>
        <taxon>Burkholderiales</taxon>
        <taxon>Alcaligenaceae</taxon>
        <taxon>Derxia</taxon>
    </lineage>
</organism>
<dbReference type="InterPro" id="IPR016169">
    <property type="entry name" value="FAD-bd_PCMH_sub2"/>
</dbReference>
<dbReference type="AlphaFoldDB" id="A0A8B6XAR4"/>
<dbReference type="InterPro" id="IPR037165">
    <property type="entry name" value="AldOxase/xan_DH_Mopterin-bd_sf"/>
</dbReference>
<dbReference type="RefSeq" id="WP_084544724.1">
    <property type="nucleotide sequence ID" value="NZ_AXWS01000007.1"/>
</dbReference>
<feature type="region of interest" description="Disordered" evidence="1">
    <location>
        <begin position="289"/>
        <end position="331"/>
    </location>
</feature>
<dbReference type="Proteomes" id="UP000675920">
    <property type="component" value="Unplaced"/>
</dbReference>
<reference evidence="4" key="3">
    <citation type="submission" date="2025-08" db="UniProtKB">
        <authorList>
            <consortium name="RefSeq"/>
        </authorList>
    </citation>
    <scope>IDENTIFICATION</scope>
</reference>
<keyword evidence="3" id="KW-1185">Reference proteome</keyword>
<dbReference type="Gene3D" id="3.30.465.10">
    <property type="match status" value="1"/>
</dbReference>
<dbReference type="Pfam" id="PF02738">
    <property type="entry name" value="MoCoBD_1"/>
    <property type="match status" value="1"/>
</dbReference>
<evidence type="ECO:0000256" key="1">
    <source>
        <dbReference type="SAM" id="MobiDB-lite"/>
    </source>
</evidence>
<dbReference type="PANTHER" id="PTHR11908:SF157">
    <property type="entry name" value="XANTHINE DEHYDROGENASE SUBUNIT D-RELATED"/>
    <property type="match status" value="1"/>
</dbReference>
<dbReference type="InterPro" id="IPR046867">
    <property type="entry name" value="AldOxase/xan_DH_MoCoBD2"/>
</dbReference>
<dbReference type="InterPro" id="IPR036856">
    <property type="entry name" value="Ald_Oxase/Xan_DH_a/b_sf"/>
</dbReference>
<dbReference type="GO" id="GO:0071949">
    <property type="term" value="F:FAD binding"/>
    <property type="evidence" value="ECO:0007669"/>
    <property type="project" value="InterPro"/>
</dbReference>
<evidence type="ECO:0000313" key="3">
    <source>
        <dbReference type="Proteomes" id="UP000675920"/>
    </source>
</evidence>
<dbReference type="SMART" id="SM01008">
    <property type="entry name" value="Ald_Xan_dh_C"/>
    <property type="match status" value="1"/>
</dbReference>
<evidence type="ECO:0000313" key="4">
    <source>
        <dbReference type="RefSeq" id="WP_084544724.1"/>
    </source>
</evidence>
<accession>A0A8B6XAR4</accession>
<dbReference type="Pfam" id="PF20256">
    <property type="entry name" value="MoCoBD_2"/>
    <property type="match status" value="1"/>
</dbReference>
<name>A0A8B6XAR4_9BURK</name>
<dbReference type="Gene3D" id="3.30.365.10">
    <property type="entry name" value="Aldehyde oxidase/xanthine dehydrogenase, molybdopterin binding domain"/>
    <property type="match status" value="4"/>
</dbReference>
<sequence>MAHSGGLLPAGIADEAGGFVLPATPAEAEAARARLGAGAAFIAGGTALQLAWGEGARAPLPLVAVAGLAALQGIARLATPDGPVLRIGAATRLEALRRDALVRDEAPLLARACASLGATGVRHLATLGGNVGWRQGDTLAVLLALDAEAELADGGCLPLAEVLARPVLPLIVALRVAARRAGEWAVFEKVGLRADFSPSRLAFCAIGDGRGGWRVAATAAGLPARRLARVEARLARAGADVETVARAGEGLRAALLDAARADLDGDAARARLAVRLLLGHLGRAVTADAARPATTGDGDPVGAGPEDRNAGNPAAARAHGGTEAGTGTSFAVPHQLVRHADLLARSRPRPDAEAKLAGRAGYLSDRLTPGALHGAILGSPHPHARIVAIDTSAARALPGVHAVVTAADVPGPLRYGLRHVDRPALCDDKVRCIGDPVTAVAADTPDIARAALALIRVEYAPLPVVDDAAAALAADAPAVHDGGNLLHAAHHARGDLAAAEAACAFVIDEVYDTPRQMHAYLETEGGIAEPDGAGGLALYFGCQNPERDRQVIAAMLGLDPARVRAVGSPVGGSYGGKDELTVQPIAALLAWKSGRAVRLRWSRAESTDLGVKRHPMRIRMRSGCDAAGRLRLHRVDILADTGAYATHGPEVLDAAAEHAVGPYAWDAVGIDARLAYTNNGIAGAFRGFGAVQTQFALECQIDRLAGAAGVDPVEFRRRNLLPADAPGPLGQVVAPFDGPARVLDVIARHPLAAGLARPSGEVSGGRAWSTGMPVTVPASRWRRGVGLALVHRSDAFGRGGPGRARLALALAGDGRIELRATLVEMGQNLLDVVIAEVARGVGCAPSDVRPVLGDTALGPDSGAASASRSTTMVRRAVELAAPGFVARLRALAVEAGAVDAGSLRGAAVEGGQVEGGQIEGGQVEGGALAPDAAALPRPGAGGLVDACGRHVIGYADLARVAAPGALPVCEVVVEEELTPTDLPGAHYLFGASAALAEVEVDSWTGAVAVRRIVMTAALGPVVSAQGLLGQMEGGAVMGQGLATVERLPMRAGRYLARNLDGYLVPGFADAPDCELIAVENLMPGDDHGPRGAGEIGVNIAVPAIANAVRAAIGLDITRLPIEPDAVLDHLDTQP</sequence>
<protein>
    <submittedName>
        <fullName evidence="4">Molybdopterin cofactor-binding domain-containing protein</fullName>
    </submittedName>
</protein>
<dbReference type="SUPFAM" id="SSF56176">
    <property type="entry name" value="FAD-binding/transporter-associated domain-like"/>
    <property type="match status" value="1"/>
</dbReference>
<feature type="domain" description="FAD-binding PCMH-type" evidence="2">
    <location>
        <begin position="12"/>
        <end position="181"/>
    </location>
</feature>
<dbReference type="GO" id="GO:0005506">
    <property type="term" value="F:iron ion binding"/>
    <property type="evidence" value="ECO:0007669"/>
    <property type="project" value="InterPro"/>
</dbReference>
<dbReference type="Gene3D" id="3.90.1170.50">
    <property type="entry name" value="Aldehyde oxidase/xanthine dehydrogenase, a/b hammerhead"/>
    <property type="match status" value="1"/>
</dbReference>
<dbReference type="InterPro" id="IPR036318">
    <property type="entry name" value="FAD-bd_PCMH-like_sf"/>
</dbReference>
<dbReference type="SUPFAM" id="SSF54665">
    <property type="entry name" value="CO dehydrogenase molybdoprotein N-domain-like"/>
    <property type="match status" value="1"/>
</dbReference>
<dbReference type="InterPro" id="IPR000674">
    <property type="entry name" value="Ald_Oxase/Xan_DH_a/b"/>
</dbReference>
<dbReference type="InterPro" id="IPR002346">
    <property type="entry name" value="Mopterin_DH_FAD-bd"/>
</dbReference>
<dbReference type="Pfam" id="PF00941">
    <property type="entry name" value="FAD_binding_5"/>
    <property type="match status" value="1"/>
</dbReference>
<dbReference type="InterPro" id="IPR016166">
    <property type="entry name" value="FAD-bd_PCMH"/>
</dbReference>
<reference evidence="4" key="1">
    <citation type="journal article" date="1995" name="Science">
        <title>Crystal structure of the xanthine oxidase-related aldehyde oxido-reductase from D. gigas.</title>
        <authorList>
            <person name="Romao M.J."/>
            <person name="Archer M."/>
            <person name="Moura I."/>
            <person name="Moura J.J."/>
            <person name="LeGall J."/>
            <person name="Engh R."/>
            <person name="Schneider M."/>
            <person name="Hof P."/>
            <person name="Huber R."/>
        </authorList>
    </citation>
    <scope>NUCLEOTIDE SEQUENCE</scope>
</reference>
<dbReference type="InterPro" id="IPR008274">
    <property type="entry name" value="AldOxase/xan_DH_MoCoBD1"/>
</dbReference>
<dbReference type="OrthoDB" id="221297at2"/>